<dbReference type="PANTHER" id="PTHR12815:SF18">
    <property type="entry name" value="SORTING AND ASSEMBLY MACHINERY COMPONENT 50 HOMOLOG"/>
    <property type="match status" value="1"/>
</dbReference>
<keyword evidence="4" id="KW-0812">Transmembrane</keyword>
<keyword evidence="8" id="KW-1185">Reference proteome</keyword>
<reference evidence="7 8" key="1">
    <citation type="submission" date="2016-05" db="EMBL/GenBank/DDBJ databases">
        <title>Nuclear genome of Blastocystis sp. subtype 1 NandII.</title>
        <authorList>
            <person name="Gentekaki E."/>
            <person name="Curtis B."/>
            <person name="Stairs C."/>
            <person name="Eme L."/>
            <person name="Herman E."/>
            <person name="Klimes V."/>
            <person name="Arias M.C."/>
            <person name="Elias M."/>
            <person name="Hilliou F."/>
            <person name="Klute M."/>
            <person name="Malik S.-B."/>
            <person name="Pightling A."/>
            <person name="Rachubinski R."/>
            <person name="Salas D."/>
            <person name="Schlacht A."/>
            <person name="Suga H."/>
            <person name="Archibald J."/>
            <person name="Ball S.G."/>
            <person name="Clark G."/>
            <person name="Dacks J."/>
            <person name="Van Der Giezen M."/>
            <person name="Tsaousis A."/>
            <person name="Roger A."/>
        </authorList>
    </citation>
    <scope>NUCLEOTIDE SEQUENCE [LARGE SCALE GENOMIC DNA]</scope>
    <source>
        <strain evidence="8">ATCC 50177 / NandII</strain>
    </source>
</reference>
<evidence type="ECO:0000313" key="7">
    <source>
        <dbReference type="EMBL" id="OAO12328.1"/>
    </source>
</evidence>
<comment type="subcellular location">
    <subcellularLocation>
        <location evidence="1">Mitochondrion outer membrane</location>
        <topology evidence="1">Multi-pass membrane protein</topology>
    </subcellularLocation>
</comment>
<dbReference type="STRING" id="478820.A0A196S5H8"/>
<dbReference type="InterPro" id="IPR000184">
    <property type="entry name" value="Bac_surfAg_D15"/>
</dbReference>
<dbReference type="Pfam" id="PF01103">
    <property type="entry name" value="Omp85"/>
    <property type="match status" value="1"/>
</dbReference>
<comment type="similarity">
    <text evidence="2">Belongs to the SAM50/omp85 family.</text>
</comment>
<sequence>MSDDTVINDMPMRTTALKMDSHGKTRASVIAREVTPELMNAKTFGEIYIELVKMKMNLLSLGVFDDVELTMDVPDFPTFNSSDVMVRVNVKESRPLRVGIQGSISTTGDDAGLEGSIDYLNVTGRADILSAHMRYDVLRKSILYSLNYRVPKGFFGNHISVDYIKDYRNLIKESSVNSLNEGVVLNLTSPGGMIGLGYSFMWRDLSPAVDLDVERIMNSHCSKSIINECRPSIKSSIFSTLTLDSRNSRVIPTAGSYAQLRLSYSGFLGDVNQFRTELRANTNFAVSPAIFGEPGLALHLYGYGGFIRNLHRKKTRYFDRFFLTGENIRGYDMAEIGPRSAPEEGGRKEGDVLGGDRCLSLGASLSFPIVFSKTPFGIRGQVFYNVGNVWNTNTSLKKAMNVALSSYGVGVMIPFGNVGRLEINYAMGRKRFNFLFCSN</sequence>
<dbReference type="AlphaFoldDB" id="A0A196S5H8"/>
<gene>
    <name evidence="7" type="ORF">AV274_5951</name>
</gene>
<comment type="caution">
    <text evidence="7">The sequence shown here is derived from an EMBL/GenBank/DDBJ whole genome shotgun (WGS) entry which is preliminary data.</text>
</comment>
<evidence type="ECO:0000259" key="6">
    <source>
        <dbReference type="Pfam" id="PF01103"/>
    </source>
</evidence>
<dbReference type="Proteomes" id="UP000078348">
    <property type="component" value="Unassembled WGS sequence"/>
</dbReference>
<accession>A0A196S5H8</accession>
<name>A0A196S5H8_BLAHN</name>
<dbReference type="Gene3D" id="2.40.160.50">
    <property type="entry name" value="membrane protein fhac: a member of the omp85/tpsb transporter family"/>
    <property type="match status" value="1"/>
</dbReference>
<protein>
    <submittedName>
        <fullName evidence="7">Sorting and assembly machinery component 50</fullName>
    </submittedName>
</protein>
<dbReference type="PANTHER" id="PTHR12815">
    <property type="entry name" value="SORTING AND ASSEMBLY MACHINERY SAMM50 PROTEIN FAMILY MEMBER"/>
    <property type="match status" value="1"/>
</dbReference>
<keyword evidence="5" id="KW-0472">Membrane</keyword>
<keyword evidence="3" id="KW-1134">Transmembrane beta strand</keyword>
<organism evidence="7 8">
    <name type="scientific">Blastocystis sp. subtype 1 (strain ATCC 50177 / NandII)</name>
    <dbReference type="NCBI Taxonomy" id="478820"/>
    <lineage>
        <taxon>Eukaryota</taxon>
        <taxon>Sar</taxon>
        <taxon>Stramenopiles</taxon>
        <taxon>Bigyra</taxon>
        <taxon>Opalozoa</taxon>
        <taxon>Opalinata</taxon>
        <taxon>Blastocystidae</taxon>
        <taxon>Blastocystis</taxon>
    </lineage>
</organism>
<proteinExistence type="inferred from homology"/>
<evidence type="ECO:0000256" key="3">
    <source>
        <dbReference type="ARBA" id="ARBA00022452"/>
    </source>
</evidence>
<dbReference type="EMBL" id="LXWW01000549">
    <property type="protein sequence ID" value="OAO12328.1"/>
    <property type="molecule type" value="Genomic_DNA"/>
</dbReference>
<dbReference type="OrthoDB" id="1724197at2759"/>
<feature type="domain" description="Bacterial surface antigen (D15)" evidence="6">
    <location>
        <begin position="121"/>
        <end position="427"/>
    </location>
</feature>
<dbReference type="GO" id="GO:0005741">
    <property type="term" value="C:mitochondrial outer membrane"/>
    <property type="evidence" value="ECO:0007669"/>
    <property type="project" value="UniProtKB-SubCell"/>
</dbReference>
<evidence type="ECO:0000256" key="2">
    <source>
        <dbReference type="ARBA" id="ARBA00010913"/>
    </source>
</evidence>
<dbReference type="InterPro" id="IPR039910">
    <property type="entry name" value="D15-like"/>
</dbReference>
<evidence type="ECO:0000256" key="4">
    <source>
        <dbReference type="ARBA" id="ARBA00022692"/>
    </source>
</evidence>
<evidence type="ECO:0000313" key="8">
    <source>
        <dbReference type="Proteomes" id="UP000078348"/>
    </source>
</evidence>
<evidence type="ECO:0000256" key="5">
    <source>
        <dbReference type="ARBA" id="ARBA00023136"/>
    </source>
</evidence>
<evidence type="ECO:0000256" key="1">
    <source>
        <dbReference type="ARBA" id="ARBA00004374"/>
    </source>
</evidence>